<name>A0ABN9PPY4_9DINO</name>
<reference evidence="1" key="1">
    <citation type="submission" date="2023-10" db="EMBL/GenBank/DDBJ databases">
        <authorList>
            <person name="Chen Y."/>
            <person name="Shah S."/>
            <person name="Dougan E. K."/>
            <person name="Thang M."/>
            <person name="Chan C."/>
        </authorList>
    </citation>
    <scope>NUCLEOTIDE SEQUENCE [LARGE SCALE GENOMIC DNA]</scope>
</reference>
<feature type="non-terminal residue" evidence="1">
    <location>
        <position position="1"/>
    </location>
</feature>
<evidence type="ECO:0000313" key="1">
    <source>
        <dbReference type="EMBL" id="CAK0795170.1"/>
    </source>
</evidence>
<dbReference type="Proteomes" id="UP001189429">
    <property type="component" value="Unassembled WGS sequence"/>
</dbReference>
<keyword evidence="2" id="KW-1185">Reference proteome</keyword>
<gene>
    <name evidence="1" type="ORF">PCOR1329_LOCUS4905</name>
</gene>
<organism evidence="1 2">
    <name type="scientific">Prorocentrum cordatum</name>
    <dbReference type="NCBI Taxonomy" id="2364126"/>
    <lineage>
        <taxon>Eukaryota</taxon>
        <taxon>Sar</taxon>
        <taxon>Alveolata</taxon>
        <taxon>Dinophyceae</taxon>
        <taxon>Prorocentrales</taxon>
        <taxon>Prorocentraceae</taxon>
        <taxon>Prorocentrum</taxon>
    </lineage>
</organism>
<comment type="caution">
    <text evidence="1">The sequence shown here is derived from an EMBL/GenBank/DDBJ whole genome shotgun (WGS) entry which is preliminary data.</text>
</comment>
<proteinExistence type="predicted"/>
<evidence type="ECO:0000313" key="2">
    <source>
        <dbReference type="Proteomes" id="UP001189429"/>
    </source>
</evidence>
<sequence length="101" mass="10238">AAQGDSLCPAARPLPIHCSRTRGMLDLVTLFASVGLQEELAESQKRAPVITEAGADTSFAEDAAQQISAALESVEGALSSAVGAVFGAGEPEQAQAPCKKA</sequence>
<accession>A0ABN9PPY4</accession>
<protein>
    <submittedName>
        <fullName evidence="1">Uncharacterized protein</fullName>
    </submittedName>
</protein>
<dbReference type="EMBL" id="CAUYUJ010001277">
    <property type="protein sequence ID" value="CAK0795170.1"/>
    <property type="molecule type" value="Genomic_DNA"/>
</dbReference>